<dbReference type="GO" id="GO:0005737">
    <property type="term" value="C:cytoplasm"/>
    <property type="evidence" value="ECO:0007669"/>
    <property type="project" value="UniProtKB-SubCell"/>
</dbReference>
<dbReference type="GeneID" id="59148966"/>
<comment type="catalytic activity">
    <reaction evidence="5 6">
        <text>2-deoxy-D-ribose 5-phosphate = D-glyceraldehyde 3-phosphate + acetaldehyde</text>
        <dbReference type="Rhea" id="RHEA:12821"/>
        <dbReference type="ChEBI" id="CHEBI:15343"/>
        <dbReference type="ChEBI" id="CHEBI:59776"/>
        <dbReference type="ChEBI" id="CHEBI:62877"/>
        <dbReference type="EC" id="4.1.2.4"/>
    </reaction>
</comment>
<reference evidence="7 8" key="1">
    <citation type="submission" date="2020-10" db="EMBL/GenBank/DDBJ databases">
        <title>Thermofilum lucidum 3507LT sp. nov. a novel member of Thermofilaceae family isolated from Chile hot spring, and proposal of description order Thermofilales.</title>
        <authorList>
            <person name="Zayulina K.S."/>
            <person name="Elcheninov A.G."/>
            <person name="Toshchakov S.V."/>
            <person name="Kublanov I.V."/>
        </authorList>
    </citation>
    <scope>NUCLEOTIDE SEQUENCE [LARGE SCALE GENOMIC DNA]</scope>
    <source>
        <strain evidence="7 8">3507LT</strain>
    </source>
</reference>
<evidence type="ECO:0000256" key="5">
    <source>
        <dbReference type="ARBA" id="ARBA00048791"/>
    </source>
</evidence>
<dbReference type="InterPro" id="IPR011343">
    <property type="entry name" value="DeoC"/>
</dbReference>
<organism evidence="7 8">
    <name type="scientific">Infirmifilum lucidum</name>
    <dbReference type="NCBI Taxonomy" id="2776706"/>
    <lineage>
        <taxon>Archaea</taxon>
        <taxon>Thermoproteota</taxon>
        <taxon>Thermoprotei</taxon>
        <taxon>Thermofilales</taxon>
        <taxon>Thermofilaceae</taxon>
        <taxon>Infirmifilum</taxon>
    </lineage>
</organism>
<dbReference type="GO" id="GO:0016052">
    <property type="term" value="P:carbohydrate catabolic process"/>
    <property type="evidence" value="ECO:0007669"/>
    <property type="project" value="TreeGrafter"/>
</dbReference>
<keyword evidence="4 6" id="KW-0704">Schiff base</keyword>
<evidence type="ECO:0000313" key="8">
    <source>
        <dbReference type="Proteomes" id="UP000594121"/>
    </source>
</evidence>
<sequence length="240" mass="26401">MQGVFVRRIEDARDLVESIKSMIDHTNLRPEASVAELERTCRETLEYGFYACCIPPFFVEKARRIVGERARVVTVVGFPHGNVPTEVKEREVREAFESGADEVDAVINISLLRSGMTSEAVEEAKRLLEVVKEHGGVLKVIIETGFLDASTIYNVSRELSRIGVHFVKTSTGFGPRGATPEDIIVIRRAVSGTSTRIKAAGGIRTGLQALYFYLLGADRIGTSSSTQIVSDIQRISTNNV</sequence>
<keyword evidence="3 6" id="KW-0456">Lyase</keyword>
<protein>
    <recommendedName>
        <fullName evidence="6">Deoxyribose-phosphate aldolase</fullName>
        <shortName evidence="6">DERA</shortName>
        <ecNumber evidence="6">4.1.2.4</ecNumber>
    </recommendedName>
    <alternativeName>
        <fullName evidence="6">2-deoxy-D-ribose 5-phosphate aldolase</fullName>
    </alternativeName>
    <alternativeName>
        <fullName evidence="6">Phosphodeoxyriboaldolase</fullName>
        <shortName evidence="6">Deoxyriboaldolase</shortName>
    </alternativeName>
</protein>
<dbReference type="KEGG" id="thel:IG193_03680"/>
<feature type="active site" description="Proton donor/acceptor" evidence="6">
    <location>
        <position position="104"/>
    </location>
</feature>
<comment type="similarity">
    <text evidence="1 6">Belongs to the DeoC/FbaB aldolase family. DeoC type 1 subfamily.</text>
</comment>
<comment type="pathway">
    <text evidence="6">Carbohydrate degradation; 2-deoxy-D-ribose 1-phosphate degradation; D-glyceraldehyde 3-phosphate and acetaldehyde from 2-deoxy-alpha-D-ribose 1-phosphate: step 2/2.</text>
</comment>
<evidence type="ECO:0000256" key="4">
    <source>
        <dbReference type="ARBA" id="ARBA00023270"/>
    </source>
</evidence>
<keyword evidence="2 6" id="KW-0963">Cytoplasm</keyword>
<dbReference type="InterPro" id="IPR002915">
    <property type="entry name" value="DeoC/FbaB/LacD_aldolase"/>
</dbReference>
<dbReference type="SMART" id="SM01133">
    <property type="entry name" value="DeoC"/>
    <property type="match status" value="1"/>
</dbReference>
<dbReference type="Proteomes" id="UP000594121">
    <property type="component" value="Chromosome"/>
</dbReference>
<dbReference type="NCBIfam" id="TIGR00126">
    <property type="entry name" value="deoC"/>
    <property type="match status" value="1"/>
</dbReference>
<dbReference type="GO" id="GO:0009264">
    <property type="term" value="P:deoxyribonucleotide catabolic process"/>
    <property type="evidence" value="ECO:0007669"/>
    <property type="project" value="UniProtKB-UniRule"/>
</dbReference>
<evidence type="ECO:0000256" key="1">
    <source>
        <dbReference type="ARBA" id="ARBA00010936"/>
    </source>
</evidence>
<dbReference type="EC" id="4.1.2.4" evidence="6"/>
<dbReference type="AlphaFoldDB" id="A0A7L9FIA5"/>
<comment type="subcellular location">
    <subcellularLocation>
        <location evidence="6">Cytoplasm</location>
    </subcellularLocation>
</comment>
<dbReference type="InterPro" id="IPR028581">
    <property type="entry name" value="DeoC_typeI"/>
</dbReference>
<dbReference type="EMBL" id="CP062310">
    <property type="protein sequence ID" value="QOJ79568.1"/>
    <property type="molecule type" value="Genomic_DNA"/>
</dbReference>
<evidence type="ECO:0000256" key="6">
    <source>
        <dbReference type="HAMAP-Rule" id="MF_00114"/>
    </source>
</evidence>
<dbReference type="Gene3D" id="3.20.20.70">
    <property type="entry name" value="Aldolase class I"/>
    <property type="match status" value="1"/>
</dbReference>
<dbReference type="GO" id="GO:0006018">
    <property type="term" value="P:2-deoxyribose 1-phosphate catabolic process"/>
    <property type="evidence" value="ECO:0007669"/>
    <property type="project" value="UniProtKB-UniRule"/>
</dbReference>
<feature type="active site" description="Proton donor/acceptor" evidence="6">
    <location>
        <position position="198"/>
    </location>
</feature>
<feature type="active site" description="Schiff-base intermediate with acetaldehyde" evidence="6">
    <location>
        <position position="168"/>
    </location>
</feature>
<evidence type="ECO:0000256" key="2">
    <source>
        <dbReference type="ARBA" id="ARBA00022490"/>
    </source>
</evidence>
<dbReference type="Pfam" id="PF01791">
    <property type="entry name" value="DeoC"/>
    <property type="match status" value="1"/>
</dbReference>
<proteinExistence type="inferred from homology"/>
<dbReference type="SUPFAM" id="SSF51569">
    <property type="entry name" value="Aldolase"/>
    <property type="match status" value="1"/>
</dbReference>
<dbReference type="UniPathway" id="UPA00002">
    <property type="reaction ID" value="UER00468"/>
</dbReference>
<name>A0A7L9FIA5_9CREN</name>
<gene>
    <name evidence="6 7" type="primary">deoC</name>
    <name evidence="7" type="ORF">IG193_03680</name>
</gene>
<dbReference type="PANTHER" id="PTHR10889">
    <property type="entry name" value="DEOXYRIBOSE-PHOSPHATE ALDOLASE"/>
    <property type="match status" value="1"/>
</dbReference>
<keyword evidence="8" id="KW-1185">Reference proteome</keyword>
<dbReference type="CDD" id="cd00959">
    <property type="entry name" value="DeoC"/>
    <property type="match status" value="1"/>
</dbReference>
<dbReference type="InterPro" id="IPR013785">
    <property type="entry name" value="Aldolase_TIM"/>
</dbReference>
<dbReference type="PIRSF" id="PIRSF001357">
    <property type="entry name" value="DeoC"/>
    <property type="match status" value="1"/>
</dbReference>
<dbReference type="InParanoid" id="A0A7L9FIA5"/>
<dbReference type="GO" id="GO:0004139">
    <property type="term" value="F:deoxyribose-phosphate aldolase activity"/>
    <property type="evidence" value="ECO:0007669"/>
    <property type="project" value="UniProtKB-UniRule"/>
</dbReference>
<dbReference type="PANTHER" id="PTHR10889:SF1">
    <property type="entry name" value="DEOXYRIBOSE-PHOSPHATE ALDOLASE"/>
    <property type="match status" value="1"/>
</dbReference>
<dbReference type="RefSeq" id="WP_192819540.1">
    <property type="nucleotide sequence ID" value="NZ_CP062310.1"/>
</dbReference>
<accession>A0A7L9FIA5</accession>
<evidence type="ECO:0000313" key="7">
    <source>
        <dbReference type="EMBL" id="QOJ79568.1"/>
    </source>
</evidence>
<comment type="function">
    <text evidence="6">Catalyzes a reversible aldol reaction between acetaldehyde and D-glyceraldehyde 3-phosphate to generate 2-deoxy-D-ribose 5-phosphate.</text>
</comment>
<evidence type="ECO:0000256" key="3">
    <source>
        <dbReference type="ARBA" id="ARBA00023239"/>
    </source>
</evidence>
<dbReference type="HAMAP" id="MF_00114">
    <property type="entry name" value="DeoC_type1"/>
    <property type="match status" value="1"/>
</dbReference>